<keyword evidence="1" id="KW-0812">Transmembrane</keyword>
<feature type="signal peptide" evidence="2">
    <location>
        <begin position="1"/>
        <end position="20"/>
    </location>
</feature>
<organism evidence="3 4">
    <name type="scientific">Amblyomma americanum</name>
    <name type="common">Lone star tick</name>
    <dbReference type="NCBI Taxonomy" id="6943"/>
    <lineage>
        <taxon>Eukaryota</taxon>
        <taxon>Metazoa</taxon>
        <taxon>Ecdysozoa</taxon>
        <taxon>Arthropoda</taxon>
        <taxon>Chelicerata</taxon>
        <taxon>Arachnida</taxon>
        <taxon>Acari</taxon>
        <taxon>Parasitiformes</taxon>
        <taxon>Ixodida</taxon>
        <taxon>Ixodoidea</taxon>
        <taxon>Ixodidae</taxon>
        <taxon>Amblyomminae</taxon>
        <taxon>Amblyomma</taxon>
    </lineage>
</organism>
<proteinExistence type="predicted"/>
<evidence type="ECO:0000256" key="2">
    <source>
        <dbReference type="SAM" id="SignalP"/>
    </source>
</evidence>
<keyword evidence="4" id="KW-1185">Reference proteome</keyword>
<keyword evidence="1" id="KW-0472">Membrane</keyword>
<keyword evidence="1" id="KW-1133">Transmembrane helix</keyword>
<feature type="transmembrane region" description="Helical" evidence="1">
    <location>
        <begin position="73"/>
        <end position="98"/>
    </location>
</feature>
<protein>
    <recommendedName>
        <fullName evidence="5">Secreted protein</fullName>
    </recommendedName>
</protein>
<accession>A0AAQ4E315</accession>
<keyword evidence="2" id="KW-0732">Signal</keyword>
<sequence length="100" mass="10581">MKAYLILVLVILGHLSQIHAAAMNSPKKVVKGMNELEQSIYEALKDRREDIIAAGKALKTSMDKVGDETDEQFVQALIIGIIAAVAGTATSAAVSAAIKC</sequence>
<evidence type="ECO:0000313" key="4">
    <source>
        <dbReference type="Proteomes" id="UP001321473"/>
    </source>
</evidence>
<gene>
    <name evidence="3" type="ORF">V5799_014436</name>
</gene>
<dbReference type="EMBL" id="JARKHS020023089">
    <property type="protein sequence ID" value="KAK8769100.1"/>
    <property type="molecule type" value="Genomic_DNA"/>
</dbReference>
<comment type="caution">
    <text evidence="3">The sequence shown here is derived from an EMBL/GenBank/DDBJ whole genome shotgun (WGS) entry which is preliminary data.</text>
</comment>
<evidence type="ECO:0000313" key="3">
    <source>
        <dbReference type="EMBL" id="KAK8769100.1"/>
    </source>
</evidence>
<feature type="chain" id="PRO_5042910778" description="Secreted protein" evidence="2">
    <location>
        <begin position="21"/>
        <end position="100"/>
    </location>
</feature>
<evidence type="ECO:0000256" key="1">
    <source>
        <dbReference type="SAM" id="Phobius"/>
    </source>
</evidence>
<name>A0AAQ4E315_AMBAM</name>
<reference evidence="3 4" key="1">
    <citation type="journal article" date="2023" name="Arcadia Sci">
        <title>De novo assembly of a long-read Amblyomma americanum tick genome.</title>
        <authorList>
            <person name="Chou S."/>
            <person name="Poskanzer K.E."/>
            <person name="Rollins M."/>
            <person name="Thuy-Boun P.S."/>
        </authorList>
    </citation>
    <scope>NUCLEOTIDE SEQUENCE [LARGE SCALE GENOMIC DNA]</scope>
    <source>
        <strain evidence="3">F_SG_1</strain>
        <tissue evidence="3">Salivary glands</tissue>
    </source>
</reference>
<dbReference type="Proteomes" id="UP001321473">
    <property type="component" value="Unassembled WGS sequence"/>
</dbReference>
<evidence type="ECO:0008006" key="5">
    <source>
        <dbReference type="Google" id="ProtNLM"/>
    </source>
</evidence>
<dbReference type="AlphaFoldDB" id="A0AAQ4E315"/>